<dbReference type="InterPro" id="IPR017938">
    <property type="entry name" value="Riboflavin_synthase-like_b-brl"/>
</dbReference>
<dbReference type="InterPro" id="IPR039261">
    <property type="entry name" value="FNR_nucleotide-bd"/>
</dbReference>
<comment type="subcellular location">
    <subcellularLocation>
        <location evidence="1">Cell membrane</location>
        <topology evidence="1">Multi-pass membrane protein</topology>
    </subcellularLocation>
</comment>
<feature type="region of interest" description="Disordered" evidence="14">
    <location>
        <begin position="490"/>
        <end position="515"/>
    </location>
</feature>
<name>A0AA39JBN2_9AGAR</name>
<reference evidence="17" key="1">
    <citation type="submission" date="2023-06" db="EMBL/GenBank/DDBJ databases">
        <authorList>
            <consortium name="Lawrence Berkeley National Laboratory"/>
            <person name="Ahrendt S."/>
            <person name="Sahu N."/>
            <person name="Indic B."/>
            <person name="Wong-Bajracharya J."/>
            <person name="Merenyi Z."/>
            <person name="Ke H.-M."/>
            <person name="Monk M."/>
            <person name="Kocsube S."/>
            <person name="Drula E."/>
            <person name="Lipzen A."/>
            <person name="Balint B."/>
            <person name="Henrissat B."/>
            <person name="Andreopoulos B."/>
            <person name="Martin F.M."/>
            <person name="Harder C.B."/>
            <person name="Rigling D."/>
            <person name="Ford K.L."/>
            <person name="Foster G.D."/>
            <person name="Pangilinan J."/>
            <person name="Papanicolaou A."/>
            <person name="Barry K."/>
            <person name="LaButti K."/>
            <person name="Viragh M."/>
            <person name="Koriabine M."/>
            <person name="Yan M."/>
            <person name="Riley R."/>
            <person name="Champramary S."/>
            <person name="Plett K.L."/>
            <person name="Tsai I.J."/>
            <person name="Slot J."/>
            <person name="Sipos G."/>
            <person name="Plett J."/>
            <person name="Nagy L.G."/>
            <person name="Grigoriev I.V."/>
        </authorList>
    </citation>
    <scope>NUCLEOTIDE SEQUENCE</scope>
    <source>
        <strain evidence="17">FPL87.14</strain>
    </source>
</reference>
<feature type="transmembrane region" description="Helical" evidence="15">
    <location>
        <begin position="40"/>
        <end position="63"/>
    </location>
</feature>
<dbReference type="SUPFAM" id="SSF52343">
    <property type="entry name" value="Ferredoxin reductase-like, C-terminal NADP-linked domain"/>
    <property type="match status" value="1"/>
</dbReference>
<dbReference type="GO" id="GO:0052851">
    <property type="term" value="F:ferric-chelate reductase (NADPH) activity"/>
    <property type="evidence" value="ECO:0007669"/>
    <property type="project" value="UniProtKB-EC"/>
</dbReference>
<keyword evidence="10" id="KW-0406">Ion transport</keyword>
<dbReference type="GO" id="GO:0015677">
    <property type="term" value="P:copper ion import"/>
    <property type="evidence" value="ECO:0007669"/>
    <property type="project" value="TreeGrafter"/>
</dbReference>
<evidence type="ECO:0000259" key="16">
    <source>
        <dbReference type="PROSITE" id="PS51384"/>
    </source>
</evidence>
<evidence type="ECO:0000256" key="2">
    <source>
        <dbReference type="ARBA" id="ARBA00006278"/>
    </source>
</evidence>
<evidence type="ECO:0000256" key="5">
    <source>
        <dbReference type="ARBA" id="ARBA00022475"/>
    </source>
</evidence>
<feature type="transmembrane region" description="Helical" evidence="15">
    <location>
        <begin position="192"/>
        <end position="215"/>
    </location>
</feature>
<evidence type="ECO:0000256" key="9">
    <source>
        <dbReference type="ARBA" id="ARBA00023002"/>
    </source>
</evidence>
<sequence>MSFVTTSSANQLLDAVVAAQTVDPDRVIRIGRAAEYPKQVWYFIASSVALVSLCHCLSLVYTYTRTLKPASKGIAPRGRVSLLRLPHALVELFRIVSFRCTIPVGQSHSLNVAEVFLTAAYIAVVFTWSLINSTATTGLKLDPKYWANTAGNIAASQLSLLVALGMKNNIFSFLTGISFDKLNYLHRMVARVLCVLIWVHAGGRVHCFFLLLAGAVTWDHPWVQCGLLAGVSLTLLSLVSIRPIRDAGYEVFKVVHLALAFIFILSAYFHSNGLGLGYYVWPSILLWGLDRFLRALRLFLFISKTTLNGNATVDVLSSHFLRLKVVKPKFLRWAPGQSVYLTIPGVSLIQAHPFTISGVETVDSEEKLVFLIRVRDGLTRRLLNKAQDGYKATVFLDGPYSSPPLLRGHERVILIAGGSGVAFTLPLLLDVLRQCKAGKPPCSRVLFVWAIRDASHIAWISGLLHGALDGVSNVEVDIYIYITEGAQEGEGEWDDSSVNMDPEDKAEELPTSSQAGISDPNISRFVTISKRQRPDLTGIIDRELSACSGGTISINVCGTTALAETVRCALRKPRCTDILKGGPSVVLHVEAFGSAVSV</sequence>
<dbReference type="PROSITE" id="PS51384">
    <property type="entry name" value="FAD_FR"/>
    <property type="match status" value="1"/>
</dbReference>
<comment type="caution">
    <text evidence="17">The sequence shown here is derived from an EMBL/GenBank/DDBJ whole genome shotgun (WGS) entry which is preliminary data.</text>
</comment>
<protein>
    <recommendedName>
        <fullName evidence="3">ferric-chelate reductase (NADPH)</fullName>
        <ecNumber evidence="3">1.16.1.9</ecNumber>
    </recommendedName>
</protein>
<dbReference type="InterPro" id="IPR013112">
    <property type="entry name" value="FAD-bd_8"/>
</dbReference>
<keyword evidence="11 15" id="KW-0472">Membrane</keyword>
<feature type="transmembrane region" description="Helical" evidence="15">
    <location>
        <begin position="112"/>
        <end position="131"/>
    </location>
</feature>
<dbReference type="Proteomes" id="UP001175226">
    <property type="component" value="Unassembled WGS sequence"/>
</dbReference>
<evidence type="ECO:0000313" key="17">
    <source>
        <dbReference type="EMBL" id="KAK0439364.1"/>
    </source>
</evidence>
<dbReference type="SFLD" id="SFLDG01168">
    <property type="entry name" value="Ferric_reductase_subgroup_(FRE"/>
    <property type="match status" value="1"/>
</dbReference>
<dbReference type="PANTHER" id="PTHR32361:SF9">
    <property type="entry name" value="FERRIC REDUCTASE TRANSMEMBRANE COMPONENT 3-RELATED"/>
    <property type="match status" value="1"/>
</dbReference>
<evidence type="ECO:0000313" key="18">
    <source>
        <dbReference type="Proteomes" id="UP001175226"/>
    </source>
</evidence>
<dbReference type="AlphaFoldDB" id="A0AA39JBN2"/>
<keyword evidence="9" id="KW-0560">Oxidoreductase</keyword>
<evidence type="ECO:0000256" key="4">
    <source>
        <dbReference type="ARBA" id="ARBA00022448"/>
    </source>
</evidence>
<evidence type="ECO:0000256" key="1">
    <source>
        <dbReference type="ARBA" id="ARBA00004651"/>
    </source>
</evidence>
<dbReference type="Gene3D" id="3.40.50.80">
    <property type="entry name" value="Nucleotide-binding domain of ferredoxin-NADP reductase (FNR) module"/>
    <property type="match status" value="1"/>
</dbReference>
<comment type="similarity">
    <text evidence="2">Belongs to the ferric reductase (FRE) family.</text>
</comment>
<evidence type="ECO:0000256" key="12">
    <source>
        <dbReference type="ARBA" id="ARBA00023180"/>
    </source>
</evidence>
<evidence type="ECO:0000256" key="15">
    <source>
        <dbReference type="SAM" id="Phobius"/>
    </source>
</evidence>
<evidence type="ECO:0000256" key="14">
    <source>
        <dbReference type="SAM" id="MobiDB-lite"/>
    </source>
</evidence>
<keyword evidence="12" id="KW-0325">Glycoprotein</keyword>
<keyword evidence="6 15" id="KW-0812">Transmembrane</keyword>
<evidence type="ECO:0000256" key="13">
    <source>
        <dbReference type="ARBA" id="ARBA00048483"/>
    </source>
</evidence>
<dbReference type="GO" id="GO:0005886">
    <property type="term" value="C:plasma membrane"/>
    <property type="evidence" value="ECO:0007669"/>
    <property type="project" value="UniProtKB-SubCell"/>
</dbReference>
<dbReference type="InterPro" id="IPR051410">
    <property type="entry name" value="Ferric/Cupric_Reductase"/>
</dbReference>
<dbReference type="InterPro" id="IPR013121">
    <property type="entry name" value="Fe_red_NAD-bd_6"/>
</dbReference>
<dbReference type="GO" id="GO:0006879">
    <property type="term" value="P:intracellular iron ion homeostasis"/>
    <property type="evidence" value="ECO:0007669"/>
    <property type="project" value="TreeGrafter"/>
</dbReference>
<dbReference type="SFLD" id="SFLDS00052">
    <property type="entry name" value="Ferric_Reductase_Domain"/>
    <property type="match status" value="1"/>
</dbReference>
<dbReference type="GO" id="GO:0006826">
    <property type="term" value="P:iron ion transport"/>
    <property type="evidence" value="ECO:0007669"/>
    <property type="project" value="UniProtKB-ARBA"/>
</dbReference>
<keyword evidence="7" id="KW-0249">Electron transport</keyword>
<feature type="domain" description="FAD-binding FR-type" evidence="16">
    <location>
        <begin position="294"/>
        <end position="406"/>
    </location>
</feature>
<feature type="transmembrane region" description="Helical" evidence="15">
    <location>
        <begin position="151"/>
        <end position="171"/>
    </location>
</feature>
<keyword evidence="18" id="KW-1185">Reference proteome</keyword>
<evidence type="ECO:0000256" key="7">
    <source>
        <dbReference type="ARBA" id="ARBA00022982"/>
    </source>
</evidence>
<dbReference type="Pfam" id="PF01794">
    <property type="entry name" value="Ferric_reduct"/>
    <property type="match status" value="1"/>
</dbReference>
<proteinExistence type="inferred from homology"/>
<dbReference type="EMBL" id="JAUEPT010000038">
    <property type="protein sequence ID" value="KAK0439364.1"/>
    <property type="molecule type" value="Genomic_DNA"/>
</dbReference>
<dbReference type="SUPFAM" id="SSF63380">
    <property type="entry name" value="Riboflavin synthase domain-like"/>
    <property type="match status" value="1"/>
</dbReference>
<dbReference type="EC" id="1.16.1.9" evidence="3"/>
<dbReference type="CDD" id="cd06186">
    <property type="entry name" value="NOX_Duox_like_FAD_NADP"/>
    <property type="match status" value="1"/>
</dbReference>
<dbReference type="InterPro" id="IPR017927">
    <property type="entry name" value="FAD-bd_FR_type"/>
</dbReference>
<feature type="transmembrane region" description="Helical" evidence="15">
    <location>
        <begin position="221"/>
        <end position="239"/>
    </location>
</feature>
<evidence type="ECO:0000256" key="3">
    <source>
        <dbReference type="ARBA" id="ARBA00012668"/>
    </source>
</evidence>
<keyword evidence="5" id="KW-1003">Cell membrane</keyword>
<accession>A0AA39JBN2</accession>
<evidence type="ECO:0000256" key="11">
    <source>
        <dbReference type="ARBA" id="ARBA00023136"/>
    </source>
</evidence>
<keyword evidence="8 15" id="KW-1133">Transmembrane helix</keyword>
<dbReference type="Pfam" id="PF08022">
    <property type="entry name" value="FAD_binding_8"/>
    <property type="match status" value="1"/>
</dbReference>
<gene>
    <name evidence="17" type="ORF">EV421DRAFT_1713490</name>
</gene>
<evidence type="ECO:0000256" key="10">
    <source>
        <dbReference type="ARBA" id="ARBA00023065"/>
    </source>
</evidence>
<dbReference type="PANTHER" id="PTHR32361">
    <property type="entry name" value="FERRIC/CUPRIC REDUCTASE TRANSMEMBRANE COMPONENT"/>
    <property type="match status" value="1"/>
</dbReference>
<organism evidence="17 18">
    <name type="scientific">Armillaria borealis</name>
    <dbReference type="NCBI Taxonomy" id="47425"/>
    <lineage>
        <taxon>Eukaryota</taxon>
        <taxon>Fungi</taxon>
        <taxon>Dikarya</taxon>
        <taxon>Basidiomycota</taxon>
        <taxon>Agaricomycotina</taxon>
        <taxon>Agaricomycetes</taxon>
        <taxon>Agaricomycetidae</taxon>
        <taxon>Agaricales</taxon>
        <taxon>Marasmiineae</taxon>
        <taxon>Physalacriaceae</taxon>
        <taxon>Armillaria</taxon>
    </lineage>
</organism>
<dbReference type="Pfam" id="PF08030">
    <property type="entry name" value="NAD_binding_6"/>
    <property type="match status" value="1"/>
</dbReference>
<keyword evidence="4" id="KW-0813">Transport</keyword>
<feature type="transmembrane region" description="Helical" evidence="15">
    <location>
        <begin position="251"/>
        <end position="270"/>
    </location>
</feature>
<evidence type="ECO:0000256" key="8">
    <source>
        <dbReference type="ARBA" id="ARBA00022989"/>
    </source>
</evidence>
<dbReference type="InterPro" id="IPR013130">
    <property type="entry name" value="Fe3_Rdtase_TM_dom"/>
</dbReference>
<evidence type="ECO:0000256" key="6">
    <source>
        <dbReference type="ARBA" id="ARBA00022692"/>
    </source>
</evidence>
<comment type="catalytic activity">
    <reaction evidence="13">
        <text>2 a Fe(II)-siderophore + NADP(+) + H(+) = 2 a Fe(III)-siderophore + NADPH</text>
        <dbReference type="Rhea" id="RHEA:28795"/>
        <dbReference type="Rhea" id="RHEA-COMP:11342"/>
        <dbReference type="Rhea" id="RHEA-COMP:11344"/>
        <dbReference type="ChEBI" id="CHEBI:15378"/>
        <dbReference type="ChEBI" id="CHEBI:29033"/>
        <dbReference type="ChEBI" id="CHEBI:29034"/>
        <dbReference type="ChEBI" id="CHEBI:57783"/>
        <dbReference type="ChEBI" id="CHEBI:58349"/>
        <dbReference type="EC" id="1.16.1.9"/>
    </reaction>
</comment>